<dbReference type="AlphaFoldDB" id="A0A085GJ98"/>
<dbReference type="EMBL" id="JMPJ01000033">
    <property type="protein sequence ID" value="KFC83793.1"/>
    <property type="molecule type" value="Genomic_DNA"/>
</dbReference>
<comment type="caution">
    <text evidence="3">The sequence shown here is derived from an EMBL/GenBank/DDBJ whole genome shotgun (WGS) entry which is preliminary data.</text>
</comment>
<dbReference type="GO" id="GO:0008236">
    <property type="term" value="F:serine-type peptidase activity"/>
    <property type="evidence" value="ECO:0007669"/>
    <property type="project" value="InterPro"/>
</dbReference>
<protein>
    <submittedName>
        <fullName evidence="3">Dienelactone hydrolase family protein</fullName>
    </submittedName>
</protein>
<evidence type="ECO:0000313" key="3">
    <source>
        <dbReference type="EMBL" id="KFC83793.1"/>
    </source>
</evidence>
<keyword evidence="1" id="KW-0732">Signal</keyword>
<organism evidence="3 4">
    <name type="scientific">Ewingella americana (strain ATCC 33852 / DSM 4580 / CCUG 14506 / JCM 5911 / LMG 7869 / NCTC 12157 / CDC 1468-78)</name>
    <dbReference type="NCBI Taxonomy" id="910964"/>
    <lineage>
        <taxon>Bacteria</taxon>
        <taxon>Pseudomonadati</taxon>
        <taxon>Pseudomonadota</taxon>
        <taxon>Gammaproteobacteria</taxon>
        <taxon>Enterobacterales</taxon>
        <taxon>Yersiniaceae</taxon>
        <taxon>Ewingella</taxon>
    </lineage>
</organism>
<dbReference type="PANTHER" id="PTHR43265:SF1">
    <property type="entry name" value="ESTERASE ESTD"/>
    <property type="match status" value="1"/>
</dbReference>
<dbReference type="InterPro" id="IPR053145">
    <property type="entry name" value="AB_hydrolase_Est10"/>
</dbReference>
<dbReference type="GeneID" id="78379318"/>
<gene>
    <name evidence="3" type="ORF">GEAM_0976</name>
</gene>
<dbReference type="eggNOG" id="COG0412">
    <property type="taxonomic scope" value="Bacteria"/>
</dbReference>
<dbReference type="Pfam" id="PF00326">
    <property type="entry name" value="Peptidase_S9"/>
    <property type="match status" value="1"/>
</dbReference>
<reference evidence="3 4" key="1">
    <citation type="submission" date="2014-05" db="EMBL/GenBank/DDBJ databases">
        <title>ATOL: Assembling a taxonomically balanced genome-scale reconstruction of the evolutionary history of the Enterobacteriaceae.</title>
        <authorList>
            <person name="Plunkett G.III."/>
            <person name="Neeno-Eckwall E.C."/>
            <person name="Glasner J.D."/>
            <person name="Perna N.T."/>
        </authorList>
    </citation>
    <scope>NUCLEOTIDE SEQUENCE [LARGE SCALE GENOMIC DNA]</scope>
    <source>
        <strain evidence="3 4">ATCC 33852</strain>
    </source>
</reference>
<dbReference type="Gene3D" id="3.40.50.1820">
    <property type="entry name" value="alpha/beta hydrolase"/>
    <property type="match status" value="1"/>
</dbReference>
<sequence length="303" mass="33142">MSQFLPNFAPRFSLAWLPVAALSLALGGCSMANAGQNSAEPPLDARLNEQVVMLPAHIGDRTVELQTTIFKPAGPGPFPLVVLNHGKNPGKARDQKRSRHLRVAAALVERGYVVAIPMREGFAGSEGRYPDDHCDIYKHGLDEARDVAAAINELVKLPYVDRKRIVIAGQSDGGLTTIALGTKQIPGVLGLVNFSGGLRVRTCSDWPQRLVATYAAYGKQARYPSLWFYGDNDQNWPQPMPQQMFSAYHSHTIGAAHEAKMVDIGVFGKNSHVFFDAKDGVKLWLPQATVFFHSLGLPFEPVK</sequence>
<dbReference type="PANTHER" id="PTHR43265">
    <property type="entry name" value="ESTERASE ESTD"/>
    <property type="match status" value="1"/>
</dbReference>
<evidence type="ECO:0000313" key="4">
    <source>
        <dbReference type="Proteomes" id="UP000028640"/>
    </source>
</evidence>
<feature type="signal peptide" evidence="1">
    <location>
        <begin position="1"/>
        <end position="34"/>
    </location>
</feature>
<name>A0A085GJ98_EWIA3</name>
<dbReference type="GO" id="GO:0052689">
    <property type="term" value="F:carboxylic ester hydrolase activity"/>
    <property type="evidence" value="ECO:0007669"/>
    <property type="project" value="TreeGrafter"/>
</dbReference>
<evidence type="ECO:0000256" key="1">
    <source>
        <dbReference type="SAM" id="SignalP"/>
    </source>
</evidence>
<evidence type="ECO:0000259" key="2">
    <source>
        <dbReference type="Pfam" id="PF00326"/>
    </source>
</evidence>
<keyword evidence="3" id="KW-0378">Hydrolase</keyword>
<dbReference type="Proteomes" id="UP000028640">
    <property type="component" value="Unassembled WGS sequence"/>
</dbReference>
<dbReference type="STRING" id="910964.GEAM_0976"/>
<dbReference type="SUPFAM" id="SSF53474">
    <property type="entry name" value="alpha/beta-Hydrolases"/>
    <property type="match status" value="1"/>
</dbReference>
<feature type="chain" id="PRO_5001791245" evidence="1">
    <location>
        <begin position="35"/>
        <end position="303"/>
    </location>
</feature>
<accession>A0A085GJ98</accession>
<dbReference type="GO" id="GO:0006508">
    <property type="term" value="P:proteolysis"/>
    <property type="evidence" value="ECO:0007669"/>
    <property type="project" value="InterPro"/>
</dbReference>
<feature type="domain" description="Peptidase S9 prolyl oligopeptidase catalytic" evidence="2">
    <location>
        <begin position="105"/>
        <end position="182"/>
    </location>
</feature>
<dbReference type="InterPro" id="IPR001375">
    <property type="entry name" value="Peptidase_S9_cat"/>
</dbReference>
<dbReference type="OrthoDB" id="192696at2"/>
<dbReference type="InterPro" id="IPR029058">
    <property type="entry name" value="AB_hydrolase_fold"/>
</dbReference>
<keyword evidence="4" id="KW-1185">Reference proteome</keyword>
<proteinExistence type="predicted"/>
<dbReference type="RefSeq" id="WP_084674053.1">
    <property type="nucleotide sequence ID" value="NZ_JMPJ01000033.1"/>
</dbReference>